<feature type="compositionally biased region" description="Low complexity" evidence="1">
    <location>
        <begin position="98"/>
        <end position="110"/>
    </location>
</feature>
<dbReference type="InterPro" id="IPR009078">
    <property type="entry name" value="Ferritin-like_SF"/>
</dbReference>
<dbReference type="InterPro" id="IPR012347">
    <property type="entry name" value="Ferritin-like"/>
</dbReference>
<evidence type="ECO:0000256" key="1">
    <source>
        <dbReference type="SAM" id="MobiDB-lite"/>
    </source>
</evidence>
<dbReference type="Proteomes" id="UP001344658">
    <property type="component" value="Unassembled WGS sequence"/>
</dbReference>
<comment type="caution">
    <text evidence="2">The sequence shown here is derived from an EMBL/GenBank/DDBJ whole genome shotgun (WGS) entry which is preliminary data.</text>
</comment>
<reference evidence="2 3" key="1">
    <citation type="submission" date="2023-12" db="EMBL/GenBank/DDBJ databases">
        <title>Streptomyces sp. V4-01.</title>
        <authorList>
            <person name="Somphong A."/>
            <person name="Phongsopitanun W."/>
        </authorList>
    </citation>
    <scope>NUCLEOTIDE SEQUENCE [LARGE SCALE GENOMIC DNA]</scope>
    <source>
        <strain evidence="2 3">V4-01</strain>
    </source>
</reference>
<sequence>MTTAREGRHLPISEDQLSRLTRDLETAHRDTLPAMRANAADLAEDIRSGQGDARDRAQHPDRRRLLLGAGGLAAGLVLAACSNDGKSNSASSTKGVGAAPSSSASASASSTGQYTGDLQVVALAVALENQAVGAYQATLNAAKAGKLGTVPPAVATFVTTAMAQHADHAKAWNSVLTAAGKPAIHNVPLSNQPATLAALGKAKNYTDVAKLALQLEDQAAQTYLFATSNVKAAAGIATAASIAPVEAMHAAILHFILGQYPVPDDFLPTDKAASPALLTV</sequence>
<proteinExistence type="predicted"/>
<dbReference type="Gene3D" id="1.20.1260.10">
    <property type="match status" value="1"/>
</dbReference>
<name>A0ABU7PHF7_9ACTN</name>
<evidence type="ECO:0000313" key="2">
    <source>
        <dbReference type="EMBL" id="MEE4545143.1"/>
    </source>
</evidence>
<dbReference type="EMBL" id="JAZEWV010000025">
    <property type="protein sequence ID" value="MEE4545143.1"/>
    <property type="molecule type" value="Genomic_DNA"/>
</dbReference>
<gene>
    <name evidence="2" type="ORF">V2S66_24635</name>
</gene>
<feature type="region of interest" description="Disordered" evidence="1">
    <location>
        <begin position="88"/>
        <end position="110"/>
    </location>
</feature>
<dbReference type="RefSeq" id="WP_330798507.1">
    <property type="nucleotide sequence ID" value="NZ_JAZEWV010000025.1"/>
</dbReference>
<organism evidence="2 3">
    <name type="scientific">Actinacidiphila polyblastidii</name>
    <dbReference type="NCBI Taxonomy" id="3110430"/>
    <lineage>
        <taxon>Bacteria</taxon>
        <taxon>Bacillati</taxon>
        <taxon>Actinomycetota</taxon>
        <taxon>Actinomycetes</taxon>
        <taxon>Kitasatosporales</taxon>
        <taxon>Streptomycetaceae</taxon>
        <taxon>Actinacidiphila</taxon>
    </lineage>
</organism>
<dbReference type="SUPFAM" id="SSF47240">
    <property type="entry name" value="Ferritin-like"/>
    <property type="match status" value="1"/>
</dbReference>
<accession>A0ABU7PHF7</accession>
<dbReference type="Pfam" id="PF13668">
    <property type="entry name" value="Ferritin_2"/>
    <property type="match status" value="1"/>
</dbReference>
<keyword evidence="3" id="KW-1185">Reference proteome</keyword>
<evidence type="ECO:0000313" key="3">
    <source>
        <dbReference type="Proteomes" id="UP001344658"/>
    </source>
</evidence>
<protein>
    <submittedName>
        <fullName evidence="2">Ferritin-like domain-containing protein</fullName>
    </submittedName>
</protein>